<keyword evidence="20" id="KW-0694">RNA-binding</keyword>
<feature type="active site" evidence="27">
    <location>
        <position position="1443"/>
    </location>
</feature>
<dbReference type="GO" id="GO:0006508">
    <property type="term" value="P:proteolysis"/>
    <property type="evidence" value="ECO:0007669"/>
    <property type="project" value="UniProtKB-KW"/>
</dbReference>
<feature type="domain" description="ExoN" evidence="32">
    <location>
        <begin position="1423"/>
        <end position="1637"/>
    </location>
</feature>
<dbReference type="GO" id="GO:0008270">
    <property type="term" value="F:zinc ion binding"/>
    <property type="evidence" value="ECO:0007669"/>
    <property type="project" value="InterPro"/>
</dbReference>
<evidence type="ECO:0000256" key="1">
    <source>
        <dbReference type="ARBA" id="ARBA00004370"/>
    </source>
</evidence>
<dbReference type="InterPro" id="IPR027352">
    <property type="entry name" value="NSP13_ZBD_CoV-like"/>
</dbReference>
<dbReference type="InterPro" id="IPR009461">
    <property type="entry name" value="NSP16_CoV-like"/>
</dbReference>
<evidence type="ECO:0000259" key="33">
    <source>
        <dbReference type="PROSITE" id="PS51954"/>
    </source>
</evidence>
<dbReference type="GO" id="GO:0003723">
    <property type="term" value="F:RNA binding"/>
    <property type="evidence" value="ECO:0007669"/>
    <property type="project" value="UniProtKB-KW"/>
</dbReference>
<dbReference type="InterPro" id="IPR043609">
    <property type="entry name" value="NendoU_nidovirus"/>
</dbReference>
<dbReference type="InterPro" id="IPR046435">
    <property type="entry name" value="N7_MTase_CoV"/>
</dbReference>
<feature type="domain" description="NendoU" evidence="35">
    <location>
        <begin position="2036"/>
        <end position="2176"/>
    </location>
</feature>
<dbReference type="PROSITE" id="PS51955">
    <property type="entry name" value="NIV_2_O_MTASE"/>
    <property type="match status" value="1"/>
</dbReference>
<keyword evidence="5" id="KW-0489">Methyltransferase</keyword>
<dbReference type="InterPro" id="IPR046436">
    <property type="entry name" value="NIV_EXON"/>
</dbReference>
<comment type="subcellular location">
    <subcellularLocation>
        <location evidence="1">Membrane</location>
    </subcellularLocation>
</comment>
<evidence type="ECO:0000256" key="5">
    <source>
        <dbReference type="ARBA" id="ARBA00022603"/>
    </source>
</evidence>
<dbReference type="Pfam" id="PF06460">
    <property type="entry name" value="CoV_Methyltr_2"/>
    <property type="match status" value="1"/>
</dbReference>
<dbReference type="PROSITE" id="PS51948">
    <property type="entry name" value="COV_NSP12_RDRP"/>
    <property type="match status" value="1"/>
</dbReference>
<name>A0AA49X5N5_9NIDO</name>
<proteinExistence type="inferred from homology"/>
<dbReference type="PANTHER" id="PTHR43788:SF8">
    <property type="entry name" value="DNA-BINDING PROTEIN SMUBP-2"/>
    <property type="match status" value="1"/>
</dbReference>
<dbReference type="GO" id="GO:0004483">
    <property type="term" value="F:methyltransferase cap1 activity"/>
    <property type="evidence" value="ECO:0007669"/>
    <property type="project" value="InterPro"/>
</dbReference>
<dbReference type="InterPro" id="IPR044863">
    <property type="entry name" value="NIRAN"/>
</dbReference>
<evidence type="ECO:0000256" key="25">
    <source>
        <dbReference type="ARBA" id="ARBA00047984"/>
    </source>
</evidence>
<evidence type="ECO:0000259" key="30">
    <source>
        <dbReference type="PROSITE" id="PS51947"/>
    </source>
</evidence>
<organism evidence="37">
    <name type="scientific">Galaxias nidovirus</name>
    <dbReference type="NCBI Taxonomy" id="3064102"/>
    <lineage>
        <taxon>Viruses</taxon>
        <taxon>Riboviria</taxon>
        <taxon>Orthornavirae</taxon>
        <taxon>Pisuviricota</taxon>
        <taxon>Pisoniviricetes</taxon>
        <taxon>Nidovirales</taxon>
    </lineage>
</organism>
<dbReference type="SUPFAM" id="SSF142877">
    <property type="entry name" value="EndoU-like"/>
    <property type="match status" value="1"/>
</dbReference>
<evidence type="ECO:0000256" key="6">
    <source>
        <dbReference type="ARBA" id="ARBA00022670"/>
    </source>
</evidence>
<keyword evidence="13" id="KW-0255">Endonuclease</keyword>
<evidence type="ECO:0000256" key="28">
    <source>
        <dbReference type="PROSITE-ProRule" id="PRU01303"/>
    </source>
</evidence>
<keyword evidence="14" id="KW-0378">Hydrolase</keyword>
<dbReference type="InterPro" id="IPR027417">
    <property type="entry name" value="P-loop_NTPase"/>
</dbReference>
<evidence type="ECO:0000256" key="2">
    <source>
        <dbReference type="ARBA" id="ARBA00008087"/>
    </source>
</evidence>
<evidence type="ECO:0000259" key="34">
    <source>
        <dbReference type="PROSITE" id="PS51955"/>
    </source>
</evidence>
<feature type="domain" description="CV ZBD" evidence="29">
    <location>
        <begin position="808"/>
        <end position="925"/>
    </location>
</feature>
<evidence type="ECO:0000256" key="8">
    <source>
        <dbReference type="ARBA" id="ARBA00022692"/>
    </source>
</evidence>
<keyword evidence="8" id="KW-0812">Transmembrane</keyword>
<protein>
    <recommendedName>
        <fullName evidence="3">Replicase polyprotein 1ab</fullName>
    </recommendedName>
    <alternativeName>
        <fullName evidence="24">ORF1ab polyprotein</fullName>
    </alternativeName>
</protein>
<comment type="catalytic activity">
    <reaction evidence="25">
        <text>ATP + H2O = ADP + phosphate + H(+)</text>
        <dbReference type="Rhea" id="RHEA:13065"/>
        <dbReference type="ChEBI" id="CHEBI:15377"/>
        <dbReference type="ChEBI" id="CHEBI:15378"/>
        <dbReference type="ChEBI" id="CHEBI:30616"/>
        <dbReference type="ChEBI" id="CHEBI:43474"/>
        <dbReference type="ChEBI" id="CHEBI:456216"/>
        <dbReference type="EC" id="3.6.4.13"/>
    </reaction>
</comment>
<keyword evidence="7" id="KW-0808">Transferase</keyword>
<keyword evidence="22" id="KW-1133">Transmembrane helix</keyword>
<keyword evidence="17" id="KW-0862">Zinc</keyword>
<keyword evidence="11" id="KW-0547">Nucleotide-binding</keyword>
<evidence type="ECO:0000256" key="17">
    <source>
        <dbReference type="ARBA" id="ARBA00022833"/>
    </source>
</evidence>
<feature type="domain" description="Nidovirus-type SAM-dependent 2'-O-MTase" evidence="34">
    <location>
        <begin position="2311"/>
        <end position="2600"/>
    </location>
</feature>
<dbReference type="SUPFAM" id="SSF52540">
    <property type="entry name" value="P-loop containing nucleoside triphosphate hydrolases"/>
    <property type="match status" value="1"/>
</dbReference>
<keyword evidence="6" id="KW-0645">Protease</keyword>
<dbReference type="Pfam" id="PF06478">
    <property type="entry name" value="CoV_RPol_N"/>
    <property type="match status" value="1"/>
</dbReference>
<keyword evidence="18 27" id="KW-0269">Exonuclease</keyword>
<dbReference type="PROSITE" id="PS51947">
    <property type="entry name" value="NIRAN"/>
    <property type="match status" value="1"/>
</dbReference>
<keyword evidence="19" id="KW-0067">ATP-binding</keyword>
<evidence type="ECO:0000256" key="10">
    <source>
        <dbReference type="ARBA" id="ARBA00022722"/>
    </source>
</evidence>
<dbReference type="PROSITE" id="PS51953">
    <property type="entry name" value="NIV_EXON"/>
    <property type="match status" value="1"/>
</dbReference>
<evidence type="ECO:0000256" key="3">
    <source>
        <dbReference type="ARBA" id="ARBA00022087"/>
    </source>
</evidence>
<dbReference type="Pfam" id="PF13087">
    <property type="entry name" value="AAA_12"/>
    <property type="match status" value="1"/>
</dbReference>
<evidence type="ECO:0000256" key="13">
    <source>
        <dbReference type="ARBA" id="ARBA00022759"/>
    </source>
</evidence>
<dbReference type="InterPro" id="IPR001205">
    <property type="entry name" value="RNA-dir_pol_C"/>
</dbReference>
<dbReference type="SUPFAM" id="SSF56672">
    <property type="entry name" value="DNA/RNA polymerases"/>
    <property type="match status" value="1"/>
</dbReference>
<dbReference type="InterPro" id="IPR043502">
    <property type="entry name" value="DNA/RNA_pol_sf"/>
</dbReference>
<dbReference type="InterPro" id="IPR009469">
    <property type="entry name" value="RdRp_N_CoV"/>
</dbReference>
<dbReference type="GO" id="GO:0006351">
    <property type="term" value="P:DNA-templated transcription"/>
    <property type="evidence" value="ECO:0007669"/>
    <property type="project" value="InterPro"/>
</dbReference>
<evidence type="ECO:0000256" key="24">
    <source>
        <dbReference type="ARBA" id="ARBA00029611"/>
    </source>
</evidence>
<feature type="domain" description="Nsp12 Interface" evidence="36">
    <location>
        <begin position="160"/>
        <end position="257"/>
    </location>
</feature>
<evidence type="ECO:0000256" key="9">
    <source>
        <dbReference type="ARBA" id="ARBA00022695"/>
    </source>
</evidence>
<keyword evidence="9" id="KW-0548">Nucleotidyltransferase</keyword>
<dbReference type="PROSITE" id="PS52000">
    <property type="entry name" value="COV_NSP12_IF"/>
    <property type="match status" value="1"/>
</dbReference>
<dbReference type="Pfam" id="PF19215">
    <property type="entry name" value="CoV_NSP15_C"/>
    <property type="match status" value="1"/>
</dbReference>
<dbReference type="PROSITE" id="PS51958">
    <property type="entry name" value="NENDOU"/>
    <property type="match status" value="1"/>
</dbReference>
<accession>A0AA49X5N5</accession>
<dbReference type="InterPro" id="IPR046441">
    <property type="entry name" value="RdRp_CoV"/>
</dbReference>
<dbReference type="GO" id="GO:0043139">
    <property type="term" value="F:5'-3' DNA helicase activity"/>
    <property type="evidence" value="ECO:0007669"/>
    <property type="project" value="TreeGrafter"/>
</dbReference>
<evidence type="ECO:0000256" key="11">
    <source>
        <dbReference type="ARBA" id="ARBA00022741"/>
    </source>
</evidence>
<evidence type="ECO:0000256" key="15">
    <source>
        <dbReference type="ARBA" id="ARBA00022806"/>
    </source>
</evidence>
<dbReference type="PROSITE" id="PS51653">
    <property type="entry name" value="CV_ZBD"/>
    <property type="match status" value="1"/>
</dbReference>
<dbReference type="GO" id="GO:0005524">
    <property type="term" value="F:ATP binding"/>
    <property type="evidence" value="ECO:0007669"/>
    <property type="project" value="UniProtKB-KW"/>
</dbReference>
<sequence>MSTSTVVCSHSFGSFEGSLYVIRYACTPYSLMDLCYAYRSANFELLKDILLSEGASSSLFSSPNWFDPIEDINSYVAVMDFIKPIVLKCLLSTITYTRDCVSSGVIGCLCLDNQNLNGNWLDFGDFHHFTSQGVVSNDTYYSYLLPLCGACQVFSDVFDHSNNLNLYDFTNEKLRLFSTYLAWDISYHPNCSDCVDEYCLLKCSNFNVLFGMYINPVYLGPIVSSSSLLDFNIPHTIGYTSIELGVVLNIDTFPTDPILQVSSALGTPPLHLAASTPTYDHRVSSTSYCLGSVKNSTSKLTPPGYANDDFIEHCKDILYEGSPISLKHFFFMQERSCGIIDFDYYRYNRPTVFDPLQFRFVYQVVKLFLQPYEAKCIPSSAVVVTNPRKSSGFPFSSVSCAGEFLDFLGDDRIDQLYSFTKRGILPTFTKVNVKSSISGKERARTVSGVGILSTATNRCCHQFCLKQIAAGRDLTIVLGTPKFYGNWDNMLRRFCDDKPRQLFGWDYPKCDRSMPCGLRSAAAWLLINKHNCCSPVDKFFRLANECSQVLNETCLVNGTFYRKPGGTSSGDATTAYANSIFNLFQVVTSTVNRCLNADIVDYRPFISNLHDNIYSHSPSNDFVLDYFNFLSDTCPLMILSDDGIAGPRTDHPLAVQLSDFSSTLYYQNNVVLTESKCWVEPDPSKGPHEFCSQHTIVRDGKFFPIPDPSRILSACVFTATCEKADPQLMIGRFVSLAIDAYPLIFHSDPIYRLVFPTILTYIRKISNLNITDMYMIFSEYVEHGSADITSEDFYRRLYYPKPSILQVSSTTCVVCSTPTILSCCVCPRSIPLCASCLYFHISETQHTEIATMRPLRCHDLDCTNNSSLTLSYDGADGRLRCSSHLRSKEFLPLVDNTSKVVFSLGSERCAYSPHVHKYNKCIISNFSAVEDYDSYSLPPSCHLALCELAKFCEESQKRSFGTGVVTEVVSSNGTSLCTVSWTGPIPPITLNSKFSAVSGRSNYGDYVLQRSSSGSHIYTYTSFSGQLLRVGCTLTLLTHNVHRLTANPLPTNVLNVPHIDYQGVHSRYSQQCHFDFFSFVYSNVLTTVQGPPGTGKSFTICGLPYSFPSSRILYTAASHAAVDAICHKLMAFGHQLECSRLKSLSSHHRTFTNFAINDNSRRIICSTINTLPNTTVDICVVDEVSMTTDADLSLLMSRVRAKRFVYVGDPQQLSSPRTLCSSTVPPLLYNSVIRLMLKKSPSIFLSTCFRCPKEIVSVCSSKFYDSKLTSHKPVSDKCFSVLISKGERREASSHGCYNPVHISYIRDFISNYPEFSESIFISPYHLMNTRVSTSLGLRTSTVESCQGDEFDYVIYSQTSSSSFASNPQRYNVAISRARLGILVVAFSSEFDDFSVPPLCPPHNFKSSRLQSYLSTKGSDKGVMRVDSSFACNNLAGCIALDTEFVHSVSNNPPCSYLLQIGLSSFRTFELAVKPSGLKHTDTGLSIVELSTSEYRYAPKFYHLSRLVKRAVPWSTFRHTVLSHIAKSTQGVVTFLTWCDPGDIRQLTLLIRYGVEKNCSCNRLAVFCNHTCSKFYCQSCFSSSSYFLYNPRFFDIQDCQISLSTAHSNICATNHGSSHFAGSDAASTFCLFISKFFSPTVDWSLTTPRDSTLNRYLRKLAPIIINTTVPSTHTILDVGNPKGLSSTKHRYIFVDSNPLSTSVIKHTYNSSSDLSSFPHNYSLFWNCNVVSYPNNAIVCRLTSPSRDPRCRPGPNGSFVYLNKHVFFQNNVFDVSNLVRWSFCYTDDLPCSSDFVPGNIPINKLLTPCNKGTLCCKSHYDAFFIARTAYDYVTSHSGFDFYVPKPSSMQSLTVALSSLAIGSSTVSKNHPRLNIDDFSFASSVVSYKGRPIFSTNNTTIPISVSLESYVYRCVSFIPNAQTLSNLGVTNFVDFSTWGTPLSTSSLSTLSTFVPVTDSTISICISNKVPYKSFSGLLVSQQPFSKISSKFMPGTLAGCVDSVPTTNSILTYLTFFRFGDPVSLSSSYFSLNRTLSNFSTCSQCEIDFLTLSPSAFIYKYDLYRFNLHHIVYGDLSSPTVGGLHLLISLFRHNRSSDLSFNELTVSPLATVRTCHLVCSSSTKITTFVDVELSSYIDLLKSLTLDCVSATPTFNIDYSSVKFMEWVTNPPTPSSSEVYSLTDNYSSSLDRSYVVTPSTKFVVVTNSISSIVSLSKSHFSYISPTTFGTYSNVTFINTTSLLPTSNYPHSLFIFVDVPSNFVDFVLDSDIVLFHSEFTKDFNTNFLSSVSSFPSMSSSVPLGTFYPLATQSNKPLSVHRVLRSILTSYVDPHTDIPTIDIPNYGETFSSSYTDRVGFCFLKYTQLLQYLNDATTFCRPGDSKLNVLNLGASDKFGHSPGSDAIRSFFSPLNSSFSTFLLHDLDVVPFTSGSTESFVTSVETFRSQVSYDLIISDIYNADSASYFSGISVLIKRQLSYGGSFCIKFTETRHSQLILDLCSQCAWWGCIMTSCNTSSSECFIVGINYNPATFSFEPLPIHTFLYNYASYRNDFSLRPSFSSLISPKGLKSTQTVTVCYNESDGAHFTRDFPGLISSGQLLIRRNLS</sequence>
<evidence type="ECO:0000259" key="29">
    <source>
        <dbReference type="PROSITE" id="PS51653"/>
    </source>
</evidence>
<evidence type="ECO:0000256" key="26">
    <source>
        <dbReference type="ARBA" id="ARBA00047995"/>
    </source>
</evidence>
<dbReference type="InterPro" id="IPR037227">
    <property type="entry name" value="EndoU-like"/>
</dbReference>
<dbReference type="EMBL" id="OR270060">
    <property type="protein sequence ID" value="WLJ60743.1"/>
    <property type="molecule type" value="Genomic_RNA"/>
</dbReference>
<evidence type="ECO:0000256" key="20">
    <source>
        <dbReference type="ARBA" id="ARBA00022884"/>
    </source>
</evidence>
<keyword evidence="4" id="KW-0696">RNA-directed RNA polymerase</keyword>
<dbReference type="Pfam" id="PF20632">
    <property type="entry name" value="CoV_NSP13_ZBD"/>
    <property type="match status" value="1"/>
</dbReference>
<feature type="domain" description="N7-MTase" evidence="33">
    <location>
        <begin position="1643"/>
        <end position="1858"/>
    </location>
</feature>
<evidence type="ECO:0000259" key="31">
    <source>
        <dbReference type="PROSITE" id="PS51948"/>
    </source>
</evidence>
<evidence type="ECO:0000259" key="36">
    <source>
        <dbReference type="PROSITE" id="PS52000"/>
    </source>
</evidence>
<dbReference type="GO" id="GO:0016020">
    <property type="term" value="C:membrane"/>
    <property type="evidence" value="ECO:0007669"/>
    <property type="project" value="UniProtKB-SubCell"/>
</dbReference>
<evidence type="ECO:0000256" key="16">
    <source>
        <dbReference type="ARBA" id="ARBA00022807"/>
    </source>
</evidence>
<dbReference type="GO" id="GO:0003724">
    <property type="term" value="F:RNA helicase activity"/>
    <property type="evidence" value="ECO:0007669"/>
    <property type="project" value="UniProtKB-EC"/>
</dbReference>
<dbReference type="Pfam" id="PF06471">
    <property type="entry name" value="CoV_ExoN"/>
    <property type="match status" value="1"/>
</dbReference>
<dbReference type="GO" id="GO:0004482">
    <property type="term" value="F:mRNA 5'-cap (guanine-N7-)-methyltransferase activity"/>
    <property type="evidence" value="ECO:0007669"/>
    <property type="project" value="InterPro"/>
</dbReference>
<evidence type="ECO:0000256" key="22">
    <source>
        <dbReference type="ARBA" id="ARBA00022989"/>
    </source>
</evidence>
<comment type="caution">
    <text evidence="28">Lacks conserved residue(s) required for the propagation of feature annotation.</text>
</comment>
<dbReference type="GO" id="GO:0000175">
    <property type="term" value="F:3'-5'-RNA exonuclease activity"/>
    <property type="evidence" value="ECO:0007669"/>
    <property type="project" value="InterPro"/>
</dbReference>
<keyword evidence="23" id="KW-0472">Membrane</keyword>
<dbReference type="InterPro" id="IPR046438">
    <property type="entry name" value="NIV_2_O_MTASE"/>
</dbReference>
<feature type="active site" evidence="27">
    <location>
        <position position="1542"/>
    </location>
</feature>
<evidence type="ECO:0000313" key="37">
    <source>
        <dbReference type="EMBL" id="WLJ60761.1"/>
    </source>
</evidence>
<keyword evidence="15" id="KW-0347">Helicase</keyword>
<evidence type="ECO:0000256" key="4">
    <source>
        <dbReference type="ARBA" id="ARBA00022484"/>
    </source>
</evidence>
<dbReference type="GO" id="GO:0008234">
    <property type="term" value="F:cysteine-type peptidase activity"/>
    <property type="evidence" value="ECO:0007669"/>
    <property type="project" value="UniProtKB-KW"/>
</dbReference>
<dbReference type="InterPro" id="IPR050534">
    <property type="entry name" value="Coronavir_polyprotein_1ab"/>
</dbReference>
<evidence type="ECO:0000256" key="19">
    <source>
        <dbReference type="ARBA" id="ARBA00022840"/>
    </source>
</evidence>
<feature type="domain" description="Nsp12 RNA-dependent RNA polymerase" evidence="31">
    <location>
        <begin position="255"/>
        <end position="806"/>
    </location>
</feature>
<evidence type="ECO:0000256" key="18">
    <source>
        <dbReference type="ARBA" id="ARBA00022839"/>
    </source>
</evidence>
<evidence type="ECO:0000256" key="27">
    <source>
        <dbReference type="PROSITE-ProRule" id="PRU01298"/>
    </source>
</evidence>
<keyword evidence="10 27" id="KW-0540">Nuclease</keyword>
<dbReference type="InterPro" id="IPR029063">
    <property type="entry name" value="SAM-dependent_MTases_sf"/>
</dbReference>
<dbReference type="GO" id="GO:0003968">
    <property type="term" value="F:RNA-directed RNA polymerase activity"/>
    <property type="evidence" value="ECO:0007669"/>
    <property type="project" value="UniProtKB-KW"/>
</dbReference>
<evidence type="ECO:0000259" key="35">
    <source>
        <dbReference type="PROSITE" id="PS51958"/>
    </source>
</evidence>
<dbReference type="Pfam" id="PF00680">
    <property type="entry name" value="RdRP_1"/>
    <property type="match status" value="1"/>
</dbReference>
<dbReference type="SUPFAM" id="SSF53335">
    <property type="entry name" value="S-adenosyl-L-methionine-dependent methyltransferases"/>
    <property type="match status" value="1"/>
</dbReference>
<keyword evidence="12" id="KW-0688">Ribosomal frameshifting</keyword>
<comment type="similarity">
    <text evidence="2">Belongs to the coronaviruses polyprotein 1ab family.</text>
</comment>
<dbReference type="Pfam" id="PF13604">
    <property type="entry name" value="AAA_30"/>
    <property type="match status" value="1"/>
</dbReference>
<feature type="active site" evidence="27">
    <location>
        <position position="1618"/>
    </location>
</feature>
<dbReference type="Gene3D" id="3.40.50.150">
    <property type="entry name" value="Vaccinia Virus protein VP39"/>
    <property type="match status" value="1"/>
</dbReference>
<comment type="catalytic activity">
    <reaction evidence="26">
        <text>ATP + H2O = ADP + phosphate + H(+)</text>
        <dbReference type="Rhea" id="RHEA:13065"/>
        <dbReference type="ChEBI" id="CHEBI:15377"/>
        <dbReference type="ChEBI" id="CHEBI:15378"/>
        <dbReference type="ChEBI" id="CHEBI:30616"/>
        <dbReference type="ChEBI" id="CHEBI:43474"/>
        <dbReference type="ChEBI" id="CHEBI:456216"/>
        <dbReference type="EC" id="3.6.4.12"/>
    </reaction>
</comment>
<evidence type="ECO:0000256" key="7">
    <source>
        <dbReference type="ARBA" id="ARBA00022679"/>
    </source>
</evidence>
<dbReference type="GO" id="GO:0075523">
    <property type="term" value="P:viral translational frameshifting"/>
    <property type="evidence" value="ECO:0007669"/>
    <property type="project" value="UniProtKB-KW"/>
</dbReference>
<feature type="active site" evidence="27">
    <location>
        <position position="1441"/>
    </location>
</feature>
<dbReference type="GO" id="GO:0004519">
    <property type="term" value="F:endonuclease activity"/>
    <property type="evidence" value="ECO:0007669"/>
    <property type="project" value="UniProtKB-KW"/>
</dbReference>
<dbReference type="InterPro" id="IPR041679">
    <property type="entry name" value="DNA2/NAM7-like_C"/>
</dbReference>
<dbReference type="InterPro" id="IPR009466">
    <property type="entry name" value="NSP14_CoV"/>
</dbReference>
<feature type="domain" description="NiRAN" evidence="30">
    <location>
        <begin position="1"/>
        <end position="169"/>
    </location>
</feature>
<evidence type="ECO:0000256" key="12">
    <source>
        <dbReference type="ARBA" id="ARBA00022758"/>
    </source>
</evidence>
<dbReference type="InterPro" id="IPR048672">
    <property type="entry name" value="NSP13_ZBD_CoV"/>
</dbReference>
<reference evidence="37" key="1">
    <citation type="journal article" date="2023" name="bioRxiv">
        <title>Host specificity shapes fish viromes across lakes on an isolated remote island.</title>
        <authorList>
            <person name="Grimwood R.M."/>
            <person name="Fortune-Kelly G."/>
            <person name="Holmes E.C."/>
            <person name="Ingram T."/>
            <person name="Geoghegan J.L."/>
        </authorList>
    </citation>
    <scope>NUCLEOTIDE SEQUENCE</scope>
    <source>
        <strain evidence="37">TW-INA</strain>
    </source>
</reference>
<dbReference type="EMBL" id="OR270073">
    <property type="protein sequence ID" value="WLJ60761.1"/>
    <property type="molecule type" value="Genomic_RNA"/>
</dbReference>
<dbReference type="InterPro" id="IPR047570">
    <property type="entry name" value="NSP12_IF_CoV"/>
</dbReference>
<keyword evidence="16" id="KW-0788">Thiol protease</keyword>
<keyword evidence="21" id="KW-0693">Viral RNA replication</keyword>
<evidence type="ECO:0000256" key="23">
    <source>
        <dbReference type="ARBA" id="ARBA00023136"/>
    </source>
</evidence>
<dbReference type="PROSITE" id="PS51954">
    <property type="entry name" value="COV_N7_MTASE"/>
    <property type="match status" value="1"/>
</dbReference>
<evidence type="ECO:0000256" key="21">
    <source>
        <dbReference type="ARBA" id="ARBA00022953"/>
    </source>
</evidence>
<evidence type="ECO:0000256" key="14">
    <source>
        <dbReference type="ARBA" id="ARBA00022801"/>
    </source>
</evidence>
<feature type="active site" evidence="27">
    <location>
        <position position="1623"/>
    </location>
</feature>
<evidence type="ECO:0000259" key="32">
    <source>
        <dbReference type="PROSITE" id="PS51953"/>
    </source>
</evidence>
<dbReference type="Gene3D" id="3.40.50.300">
    <property type="entry name" value="P-loop containing nucleotide triphosphate hydrolases"/>
    <property type="match status" value="2"/>
</dbReference>
<dbReference type="PANTHER" id="PTHR43788">
    <property type="entry name" value="DNA2/NAM7 HELICASE FAMILY MEMBER"/>
    <property type="match status" value="1"/>
</dbReference>